<proteinExistence type="predicted"/>
<gene>
    <name evidence="1" type="ORF">T265_14073</name>
</gene>
<dbReference type="KEGG" id="ovi:T265_14073"/>
<organism evidence="1 2">
    <name type="scientific">Opisthorchis viverrini</name>
    <name type="common">Southeast Asian liver fluke</name>
    <dbReference type="NCBI Taxonomy" id="6198"/>
    <lineage>
        <taxon>Eukaryota</taxon>
        <taxon>Metazoa</taxon>
        <taxon>Spiralia</taxon>
        <taxon>Lophotrochozoa</taxon>
        <taxon>Platyhelminthes</taxon>
        <taxon>Trematoda</taxon>
        <taxon>Digenea</taxon>
        <taxon>Opisthorchiida</taxon>
        <taxon>Opisthorchiata</taxon>
        <taxon>Opisthorchiidae</taxon>
        <taxon>Opisthorchis</taxon>
    </lineage>
</organism>
<dbReference type="AlphaFoldDB" id="A0A074ZFU7"/>
<sequence length="173" mass="19529">FPWWTSVLVLKVFEKYTHLQINLVFTRDSAESLVYDILQLNVLHTGRLMFQLSRHSRYRKVSENSSTAHDELLLQASQSTNTNGAGTEPSFYWFGQTITVQAYGQTVLTGTPEIIGSVSPEKKIITFSFGVFERLPVKTTVWTVKCNGQTPMELCTKICVHIKGINKTPKTAN</sequence>
<name>A0A074ZFU7_OPIVI</name>
<accession>A0A074ZFU7</accession>
<dbReference type="Proteomes" id="UP000054324">
    <property type="component" value="Unassembled WGS sequence"/>
</dbReference>
<dbReference type="GeneID" id="20328239"/>
<feature type="non-terminal residue" evidence="1">
    <location>
        <position position="1"/>
    </location>
</feature>
<protein>
    <submittedName>
        <fullName evidence="1">Uncharacterized protein</fullName>
    </submittedName>
</protein>
<evidence type="ECO:0000313" key="1">
    <source>
        <dbReference type="EMBL" id="KER26068.1"/>
    </source>
</evidence>
<evidence type="ECO:0000313" key="2">
    <source>
        <dbReference type="Proteomes" id="UP000054324"/>
    </source>
</evidence>
<dbReference type="RefSeq" id="XP_009170180.1">
    <property type="nucleotide sequence ID" value="XM_009171916.1"/>
</dbReference>
<keyword evidence="2" id="KW-1185">Reference proteome</keyword>
<dbReference type="CTD" id="20328239"/>
<dbReference type="EMBL" id="KL596757">
    <property type="protein sequence ID" value="KER26068.1"/>
    <property type="molecule type" value="Genomic_DNA"/>
</dbReference>
<reference evidence="1 2" key="1">
    <citation type="submission" date="2013-11" db="EMBL/GenBank/DDBJ databases">
        <title>Opisthorchis viverrini - life in the bile duct.</title>
        <authorList>
            <person name="Young N.D."/>
            <person name="Nagarajan N."/>
            <person name="Lin S.J."/>
            <person name="Korhonen P.K."/>
            <person name="Jex A.R."/>
            <person name="Hall R.S."/>
            <person name="Safavi-Hemami H."/>
            <person name="Kaewkong W."/>
            <person name="Bertrand D."/>
            <person name="Gao S."/>
            <person name="Seet Q."/>
            <person name="Wongkham S."/>
            <person name="Teh B.T."/>
            <person name="Wongkham C."/>
            <person name="Intapan P.M."/>
            <person name="Maleewong W."/>
            <person name="Yang X."/>
            <person name="Hu M."/>
            <person name="Wang Z."/>
            <person name="Hofmann A."/>
            <person name="Sternberg P.W."/>
            <person name="Tan P."/>
            <person name="Wang J."/>
            <person name="Gasser R.B."/>
        </authorList>
    </citation>
    <scope>NUCLEOTIDE SEQUENCE [LARGE SCALE GENOMIC DNA]</scope>
</reference>